<evidence type="ECO:0000259" key="9">
    <source>
        <dbReference type="Pfam" id="PF00520"/>
    </source>
</evidence>
<keyword evidence="5" id="KW-0406">Ion transport</keyword>
<dbReference type="Pfam" id="PF25508">
    <property type="entry name" value="TRPM2"/>
    <property type="match status" value="1"/>
</dbReference>
<evidence type="ECO:0000256" key="8">
    <source>
        <dbReference type="SAM" id="Phobius"/>
    </source>
</evidence>
<evidence type="ECO:0000256" key="4">
    <source>
        <dbReference type="ARBA" id="ARBA00022989"/>
    </source>
</evidence>
<feature type="domain" description="TRPM SLOG" evidence="10">
    <location>
        <begin position="52"/>
        <end position="187"/>
    </location>
</feature>
<dbReference type="InterPro" id="IPR005821">
    <property type="entry name" value="Ion_trans_dom"/>
</dbReference>
<accession>A0A818USD6</accession>
<comment type="caution">
    <text evidence="12">The sequence shown here is derived from an EMBL/GenBank/DDBJ whole genome shotgun (WGS) entry which is preliminary data.</text>
</comment>
<feature type="transmembrane region" description="Helical" evidence="8">
    <location>
        <begin position="740"/>
        <end position="763"/>
    </location>
</feature>
<evidence type="ECO:0000256" key="5">
    <source>
        <dbReference type="ARBA" id="ARBA00023065"/>
    </source>
</evidence>
<proteinExistence type="predicted"/>
<feature type="domain" description="Ion transport" evidence="9">
    <location>
        <begin position="744"/>
        <end position="1017"/>
    </location>
</feature>
<dbReference type="GO" id="GO:0005886">
    <property type="term" value="C:plasma membrane"/>
    <property type="evidence" value="ECO:0007669"/>
    <property type="project" value="TreeGrafter"/>
</dbReference>
<reference evidence="12" key="1">
    <citation type="submission" date="2021-02" db="EMBL/GenBank/DDBJ databases">
        <authorList>
            <person name="Nowell W R."/>
        </authorList>
    </citation>
    <scope>NUCLEOTIDE SEQUENCE</scope>
</reference>
<name>A0A818USD6_9BILA</name>
<sequence length="1126" mass="131319">MAEEIVQQMRIIQEVVCQLDIRLSDNRPEITNQYGYLKFDMNELSSITRLSQYIRLSHGTSARTIVEFMRRGWRLPTPDLIISVTGGGKQCNMSTHLRKTFQRGLVAAAATTNAWLITAGTNAGVIKEVGKALDNYRYKNRKHALDVPCIGIGSWKHTAGTEQLNCTSNMDIDVTIDRESRSANHSRQSTTEAVHMNVADEYNIRSYCSGQSENGQCDLEPNHTHFLLFEGESCSAEDVLLRRTEIEQHLREINTTLITTDILTPIVMILVEGGALSIRAVCQALETNVPLVVVKESGRAADLVADLYTYFNQIEIDHGVSDRRFINKDRPTDISYKEIRLNSILHKHRADNNVWIDQIKERLCNIMNQRRHLITIFKFDSERHHGNLEDAILEALFNAAKFSEGIHNEQQCRVAELKLAMAWQKLDYAQKHILTDRTISKWERDDLRRALLDAFRRGHVDFVELLIEYGASLEKLTINDIEQLYETVDADNGLPVENKLKPTRDDYYSIYFNKQFHVDSISSDKNCPLGQNARRELFLWSIFVDRFELAKYLCSKTWNQSVAALIGARIYRLAAQTAIHSETKDEYEKNAEQFDNYAMLIIDRCFDNDEYFAVELLKQNAAAFDNVDPLKVAQEANCRIFLASKCVQRYLDNQWFGNINYKRKAINFRVFLVSLFIPLMPLFSVFLPYVQERKEIVSYGKSGNGVIIRTVIKSDHDVEYNRVRWSDKFIYFYQAPIVRFYYNMIFYILFLGLFSYVLLINFFPWNIMLDNTTLSLGQSEIILHIWIWSLILEEIHKFYLMENHEYFYDVWNLIRMTAIVLYLIGFMTRFVLIEAIFTISKIFLCIDLIVWFVGTLHLFTAFERLGPKLLMILNTMKDLLFFICFILIFLCGFSIASWSLINTKSQINWIYDDHGNLLNITVNTMEHKSWSWQLIKDIINHGIWKVFGQIDPIRNTKKSSFQKITILLFFKYLDGTDSYSNIAFVLAIIFVAIANVLLLNVLVALFNVTIQNVQEQAHDLWRYQRFLIVNEYSKKTPVPPPFNTIYYLFIALRHVVRLCHNFSDVMQRESAIADDFWRYALKHAKKNHMDMVLENIERKIDYVRSHVQNTNKHNFNNRYMSDESDV</sequence>
<dbReference type="GO" id="GO:0005261">
    <property type="term" value="F:monoatomic cation channel activity"/>
    <property type="evidence" value="ECO:0007669"/>
    <property type="project" value="TreeGrafter"/>
</dbReference>
<keyword evidence="2" id="KW-0813">Transport</keyword>
<keyword evidence="7" id="KW-0407">Ion channel</keyword>
<dbReference type="AlphaFoldDB" id="A0A818USD6"/>
<organism evidence="12 13">
    <name type="scientific">Adineta steineri</name>
    <dbReference type="NCBI Taxonomy" id="433720"/>
    <lineage>
        <taxon>Eukaryota</taxon>
        <taxon>Metazoa</taxon>
        <taxon>Spiralia</taxon>
        <taxon>Gnathifera</taxon>
        <taxon>Rotifera</taxon>
        <taxon>Eurotatoria</taxon>
        <taxon>Bdelloidea</taxon>
        <taxon>Adinetida</taxon>
        <taxon>Adinetidae</taxon>
        <taxon>Adineta</taxon>
    </lineage>
</organism>
<dbReference type="PANTHER" id="PTHR13800">
    <property type="entry name" value="TRANSIENT RECEPTOR POTENTIAL CATION CHANNEL, SUBFAMILY M, MEMBER 6"/>
    <property type="match status" value="1"/>
</dbReference>
<evidence type="ECO:0000313" key="12">
    <source>
        <dbReference type="EMBL" id="CAF3699257.1"/>
    </source>
</evidence>
<dbReference type="Pfam" id="PF00520">
    <property type="entry name" value="Ion_trans"/>
    <property type="match status" value="1"/>
</dbReference>
<gene>
    <name evidence="12" type="ORF">OKA104_LOCUS12375</name>
</gene>
<evidence type="ECO:0000256" key="2">
    <source>
        <dbReference type="ARBA" id="ARBA00022448"/>
    </source>
</evidence>
<keyword evidence="4 8" id="KW-1133">Transmembrane helix</keyword>
<feature type="transmembrane region" description="Helical" evidence="8">
    <location>
        <begin position="813"/>
        <end position="833"/>
    </location>
</feature>
<keyword evidence="3 8" id="KW-0812">Transmembrane</keyword>
<feature type="transmembrane region" description="Helical" evidence="8">
    <location>
        <begin position="982"/>
        <end position="1006"/>
    </location>
</feature>
<feature type="domain" description="TRPM-like" evidence="11">
    <location>
        <begin position="518"/>
        <end position="643"/>
    </location>
</feature>
<dbReference type="Pfam" id="PF18139">
    <property type="entry name" value="LSDAT_euk"/>
    <property type="match status" value="2"/>
</dbReference>
<evidence type="ECO:0000256" key="6">
    <source>
        <dbReference type="ARBA" id="ARBA00023136"/>
    </source>
</evidence>
<dbReference type="GO" id="GO:0030001">
    <property type="term" value="P:metal ion transport"/>
    <property type="evidence" value="ECO:0007669"/>
    <property type="project" value="TreeGrafter"/>
</dbReference>
<dbReference type="InterPro" id="IPR057366">
    <property type="entry name" value="TRPM-like"/>
</dbReference>
<feature type="transmembrane region" description="Helical" evidence="8">
    <location>
        <begin position="839"/>
        <end position="859"/>
    </location>
</feature>
<dbReference type="PANTHER" id="PTHR13800:SF1">
    <property type="entry name" value="TRANSIENT RECEPTOR POTENTIAL CATION CHANNEL TRPM"/>
    <property type="match status" value="1"/>
</dbReference>
<feature type="transmembrane region" description="Helical" evidence="8">
    <location>
        <begin position="668"/>
        <end position="690"/>
    </location>
</feature>
<dbReference type="Proteomes" id="UP000663881">
    <property type="component" value="Unassembled WGS sequence"/>
</dbReference>
<feature type="domain" description="TRPM SLOG" evidence="10">
    <location>
        <begin position="210"/>
        <end position="313"/>
    </location>
</feature>
<dbReference type="SUPFAM" id="SSF48403">
    <property type="entry name" value="Ankyrin repeat"/>
    <property type="match status" value="1"/>
</dbReference>
<evidence type="ECO:0000259" key="10">
    <source>
        <dbReference type="Pfam" id="PF18139"/>
    </source>
</evidence>
<evidence type="ECO:0000313" key="13">
    <source>
        <dbReference type="Proteomes" id="UP000663881"/>
    </source>
</evidence>
<feature type="transmembrane region" description="Helical" evidence="8">
    <location>
        <begin position="879"/>
        <end position="901"/>
    </location>
</feature>
<evidence type="ECO:0000259" key="11">
    <source>
        <dbReference type="Pfam" id="PF25508"/>
    </source>
</evidence>
<evidence type="ECO:0000256" key="1">
    <source>
        <dbReference type="ARBA" id="ARBA00004141"/>
    </source>
</evidence>
<feature type="transmembrane region" description="Helical" evidence="8">
    <location>
        <begin position="775"/>
        <end position="792"/>
    </location>
</feature>
<protein>
    <submittedName>
        <fullName evidence="12">Uncharacterized protein</fullName>
    </submittedName>
</protein>
<evidence type="ECO:0000256" key="7">
    <source>
        <dbReference type="ARBA" id="ARBA00023303"/>
    </source>
</evidence>
<dbReference type="InterPro" id="IPR050927">
    <property type="entry name" value="TRPM"/>
</dbReference>
<evidence type="ECO:0000256" key="3">
    <source>
        <dbReference type="ARBA" id="ARBA00022692"/>
    </source>
</evidence>
<dbReference type="EMBL" id="CAJOAY010000595">
    <property type="protein sequence ID" value="CAF3699257.1"/>
    <property type="molecule type" value="Genomic_DNA"/>
</dbReference>
<dbReference type="InterPro" id="IPR041491">
    <property type="entry name" value="TRPM_SLOG"/>
</dbReference>
<dbReference type="InterPro" id="IPR036770">
    <property type="entry name" value="Ankyrin_rpt-contain_sf"/>
</dbReference>
<comment type="subcellular location">
    <subcellularLocation>
        <location evidence="1">Membrane</location>
        <topology evidence="1">Multi-pass membrane protein</topology>
    </subcellularLocation>
</comment>
<keyword evidence="6 8" id="KW-0472">Membrane</keyword>